<dbReference type="InterPro" id="IPR006073">
    <property type="entry name" value="GTP-bd"/>
</dbReference>
<keyword evidence="1 6" id="KW-0963">Cytoplasm</keyword>
<dbReference type="InterPro" id="IPR032305">
    <property type="entry name" value="GTP-bd_M"/>
</dbReference>
<reference evidence="12" key="1">
    <citation type="journal article" date="2012" name="Stand. Genomic Sci.">
        <title>Genome sequence of strain HIMB624, a cultured representative from the OM43 clade of marine Betaproteobacteria.</title>
        <authorList>
            <person name="Huggett M.J."/>
            <person name="Hayakawa D.H."/>
            <person name="Rappe M.S."/>
        </authorList>
    </citation>
    <scope>NUCLEOTIDE SEQUENCE [LARGE SCALE GENOMIC DNA]</scope>
    <source>
        <strain evidence="12">KB13</strain>
    </source>
</reference>
<feature type="binding site" evidence="7">
    <location>
        <begin position="254"/>
        <end position="257"/>
    </location>
    <ligand>
        <name>GTP</name>
        <dbReference type="ChEBI" id="CHEBI:37565"/>
    </ligand>
</feature>
<evidence type="ECO:0000256" key="7">
    <source>
        <dbReference type="PIRSR" id="PIRSR006809-1"/>
    </source>
</evidence>
<feature type="binding site" evidence="7">
    <location>
        <begin position="345"/>
        <end position="347"/>
    </location>
    <ligand>
        <name>GTP</name>
        <dbReference type="ChEBI" id="CHEBI:37565"/>
    </ligand>
</feature>
<dbReference type="Pfam" id="PF01926">
    <property type="entry name" value="MMR_HSR1"/>
    <property type="match status" value="1"/>
</dbReference>
<dbReference type="PIRSF" id="PIRSF006809">
    <property type="entry name" value="GTP-binding_hflX_prd"/>
    <property type="match status" value="1"/>
</dbReference>
<dbReference type="Pfam" id="PF13167">
    <property type="entry name" value="GTP-bdg_N"/>
    <property type="match status" value="1"/>
</dbReference>
<evidence type="ECO:0000259" key="10">
    <source>
        <dbReference type="PROSITE" id="PS51705"/>
    </source>
</evidence>
<organism evidence="11 12">
    <name type="scientific">beta proteobacterium KB13</name>
    <dbReference type="NCBI Taxonomy" id="314607"/>
    <lineage>
        <taxon>Bacteria</taxon>
        <taxon>Pseudomonadati</taxon>
        <taxon>Pseudomonadota</taxon>
        <taxon>Betaproteobacteria</taxon>
        <taxon>Nitrosomonadales</taxon>
        <taxon>OM43 clade</taxon>
    </lineage>
</organism>
<evidence type="ECO:0000256" key="5">
    <source>
        <dbReference type="ARBA" id="ARBA00023134"/>
    </source>
</evidence>
<dbReference type="NCBIfam" id="TIGR00231">
    <property type="entry name" value="small_GTP"/>
    <property type="match status" value="1"/>
</dbReference>
<dbReference type="HOGENOM" id="CLU_019597_2_1_4"/>
<comment type="cofactor">
    <cofactor evidence="8">
        <name>Mg(2+)</name>
        <dbReference type="ChEBI" id="CHEBI:18420"/>
    </cofactor>
</comment>
<feature type="coiled-coil region" evidence="9">
    <location>
        <begin position="160"/>
        <end position="194"/>
    </location>
</feature>
<dbReference type="CDD" id="cd01878">
    <property type="entry name" value="HflX"/>
    <property type="match status" value="1"/>
</dbReference>
<accession>B6BTN6</accession>
<dbReference type="GO" id="GO:0043022">
    <property type="term" value="F:ribosome binding"/>
    <property type="evidence" value="ECO:0007669"/>
    <property type="project" value="TreeGrafter"/>
</dbReference>
<dbReference type="eggNOG" id="COG2262">
    <property type="taxonomic scope" value="Bacteria"/>
</dbReference>
<dbReference type="EMBL" id="DS995299">
    <property type="protein sequence ID" value="EDZ64129.1"/>
    <property type="molecule type" value="Genomic_DNA"/>
</dbReference>
<dbReference type="InterPro" id="IPR030394">
    <property type="entry name" value="G_HFLX_dom"/>
</dbReference>
<dbReference type="Proteomes" id="UP000004188">
    <property type="component" value="Unassembled WGS sequence"/>
</dbReference>
<dbReference type="Gene3D" id="6.10.250.2860">
    <property type="match status" value="1"/>
</dbReference>
<evidence type="ECO:0000313" key="11">
    <source>
        <dbReference type="EMBL" id="EDZ64129.1"/>
    </source>
</evidence>
<dbReference type="FunFam" id="3.40.50.11060:FF:000001">
    <property type="entry name" value="GTPase HflX"/>
    <property type="match status" value="1"/>
</dbReference>
<dbReference type="GO" id="GO:0003924">
    <property type="term" value="F:GTPase activity"/>
    <property type="evidence" value="ECO:0007669"/>
    <property type="project" value="UniProtKB-UniRule"/>
</dbReference>
<evidence type="ECO:0000313" key="12">
    <source>
        <dbReference type="Proteomes" id="UP000004188"/>
    </source>
</evidence>
<evidence type="ECO:0000256" key="1">
    <source>
        <dbReference type="ARBA" id="ARBA00022490"/>
    </source>
</evidence>
<evidence type="ECO:0000256" key="3">
    <source>
        <dbReference type="ARBA" id="ARBA00022741"/>
    </source>
</evidence>
<comment type="similarity">
    <text evidence="6">Belongs to the TRAFAC class OBG-HflX-like GTPase superfamily. HflX GTPase family.</text>
</comment>
<dbReference type="InterPro" id="IPR042108">
    <property type="entry name" value="GTPase_HflX_N_sf"/>
</dbReference>
<dbReference type="PANTHER" id="PTHR10229">
    <property type="entry name" value="GTP-BINDING PROTEIN HFLX"/>
    <property type="match status" value="1"/>
</dbReference>
<feature type="binding site" evidence="8">
    <location>
        <position position="234"/>
    </location>
    <ligand>
        <name>Mg(2+)</name>
        <dbReference type="ChEBI" id="CHEBI:18420"/>
    </ligand>
</feature>
<dbReference type="InterPro" id="IPR016496">
    <property type="entry name" value="GTPase_HflX"/>
</dbReference>
<dbReference type="HAMAP" id="MF_00900">
    <property type="entry name" value="GTPase_HflX"/>
    <property type="match status" value="1"/>
</dbReference>
<protein>
    <recommendedName>
        <fullName evidence="6">GTPase HflX</fullName>
    </recommendedName>
    <alternativeName>
        <fullName evidence="6">GTP-binding protein HflX</fullName>
    </alternativeName>
</protein>
<dbReference type="PANTHER" id="PTHR10229:SF0">
    <property type="entry name" value="GTP-BINDING PROTEIN 6-RELATED"/>
    <property type="match status" value="1"/>
</dbReference>
<keyword evidence="5 6" id="KW-0342">GTP-binding</keyword>
<comment type="subcellular location">
    <subcellularLocation>
        <location evidence="6">Cytoplasm</location>
    </subcellularLocation>
    <text evidence="6">May associate with membranes.</text>
</comment>
<dbReference type="SUPFAM" id="SSF52540">
    <property type="entry name" value="P-loop containing nucleoside triphosphate hydrolases"/>
    <property type="match status" value="1"/>
</dbReference>
<dbReference type="STRING" id="314607.KB13_261"/>
<feature type="binding site" evidence="7">
    <location>
        <begin position="232"/>
        <end position="236"/>
    </location>
    <ligand>
        <name>GTP</name>
        <dbReference type="ChEBI" id="CHEBI:37565"/>
    </ligand>
</feature>
<keyword evidence="9" id="KW-0175">Coiled coil</keyword>
<dbReference type="Pfam" id="PF16360">
    <property type="entry name" value="GTP-bdg_M"/>
    <property type="match status" value="1"/>
</dbReference>
<keyword evidence="3 6" id="KW-0547">Nucleotide-binding</keyword>
<dbReference type="AlphaFoldDB" id="B6BTN6"/>
<evidence type="ECO:0000256" key="9">
    <source>
        <dbReference type="SAM" id="Coils"/>
    </source>
</evidence>
<dbReference type="InterPro" id="IPR005225">
    <property type="entry name" value="Small_GTP-bd"/>
</dbReference>
<evidence type="ECO:0000256" key="2">
    <source>
        <dbReference type="ARBA" id="ARBA00022723"/>
    </source>
</evidence>
<dbReference type="PRINTS" id="PR00326">
    <property type="entry name" value="GTP1OBG"/>
</dbReference>
<dbReference type="GO" id="GO:0005525">
    <property type="term" value="F:GTP binding"/>
    <property type="evidence" value="ECO:0007669"/>
    <property type="project" value="UniProtKB-UniRule"/>
</dbReference>
<dbReference type="NCBIfam" id="TIGR03156">
    <property type="entry name" value="GTP_HflX"/>
    <property type="match status" value="1"/>
</dbReference>
<feature type="binding site" evidence="8">
    <location>
        <position position="214"/>
    </location>
    <ligand>
        <name>Mg(2+)</name>
        <dbReference type="ChEBI" id="CHEBI:18420"/>
    </ligand>
</feature>
<dbReference type="PROSITE" id="PS51705">
    <property type="entry name" value="G_HFLX"/>
    <property type="match status" value="1"/>
</dbReference>
<evidence type="ECO:0000256" key="4">
    <source>
        <dbReference type="ARBA" id="ARBA00022842"/>
    </source>
</evidence>
<dbReference type="Gene3D" id="3.40.50.300">
    <property type="entry name" value="P-loop containing nucleotide triphosphate hydrolases"/>
    <property type="match status" value="1"/>
</dbReference>
<name>B6BTN6_9PROT</name>
<feature type="binding site" evidence="7">
    <location>
        <begin position="207"/>
        <end position="214"/>
    </location>
    <ligand>
        <name>GTP</name>
        <dbReference type="ChEBI" id="CHEBI:37565"/>
    </ligand>
</feature>
<keyword evidence="12" id="KW-1185">Reference proteome</keyword>
<sequence length="378" mass="43175">MTSNNTIIPKDKCLIINTHDGYGRKEYDHHEIKELVKTAGFDIVESLDIKIVTPNPSFYIGKGKVDEIKQLKNVFSFEFLIINEDITPAQEKKLSDALKVTIIDRTNLILNIFSQRAKSHEGKLQVELAQLEYLSTRLVRGWTHLERQKGGIGVRGGPGEKQIELDRRMLRVRVKQLKERLKKLTKQRDMQRQRRRKSGVFTVAIVGYTNAGKSTLFNELTKQKIYAADQLFATLDTTSRKLFIPPSTSLVISDTVGFIKNLPTNLIESFKSTLEESTSADLLLHVVDSTNEEKKEHIDQVNRILKEIHADQVDQILILNQIDKNNSLPQKDIDEYGRIKRIELSAKTGQGIEFLKEALVGRASAFNNQEIINYDENF</sequence>
<evidence type="ECO:0000256" key="6">
    <source>
        <dbReference type="HAMAP-Rule" id="MF_00900"/>
    </source>
</evidence>
<dbReference type="InterPro" id="IPR027417">
    <property type="entry name" value="P-loop_NTPase"/>
</dbReference>
<dbReference type="Gene3D" id="3.40.50.11060">
    <property type="entry name" value="GTPase HflX, N-terminal domain"/>
    <property type="match status" value="1"/>
</dbReference>
<evidence type="ECO:0000256" key="8">
    <source>
        <dbReference type="PIRSR" id="PIRSR006809-2"/>
    </source>
</evidence>
<proteinExistence type="inferred from homology"/>
<feature type="binding site" evidence="7">
    <location>
        <begin position="320"/>
        <end position="323"/>
    </location>
    <ligand>
        <name>GTP</name>
        <dbReference type="ChEBI" id="CHEBI:37565"/>
    </ligand>
</feature>
<gene>
    <name evidence="6 11" type="primary">hflX</name>
    <name evidence="11" type="ORF">KB13_261</name>
</gene>
<comment type="subunit">
    <text evidence="6">Monomer. Associates with the 50S ribosomal subunit.</text>
</comment>
<dbReference type="InterPro" id="IPR025121">
    <property type="entry name" value="GTPase_HflX_N"/>
</dbReference>
<comment type="function">
    <text evidence="6">GTPase that associates with the 50S ribosomal subunit and may have a role during protein synthesis or ribosome biogenesis.</text>
</comment>
<dbReference type="GO" id="GO:0005737">
    <property type="term" value="C:cytoplasm"/>
    <property type="evidence" value="ECO:0007669"/>
    <property type="project" value="UniProtKB-SubCell"/>
</dbReference>
<feature type="domain" description="Hflx-type G" evidence="10">
    <location>
        <begin position="201"/>
        <end position="367"/>
    </location>
</feature>
<keyword evidence="4 8" id="KW-0460">Magnesium</keyword>
<keyword evidence="2 8" id="KW-0479">Metal-binding</keyword>
<dbReference type="GO" id="GO:0046872">
    <property type="term" value="F:metal ion binding"/>
    <property type="evidence" value="ECO:0007669"/>
    <property type="project" value="UniProtKB-KW"/>
</dbReference>